<keyword evidence="10" id="KW-1185">Reference proteome</keyword>
<evidence type="ECO:0000256" key="1">
    <source>
        <dbReference type="ARBA" id="ARBA00004141"/>
    </source>
</evidence>
<feature type="transmembrane region" description="Helical" evidence="8">
    <location>
        <begin position="251"/>
        <end position="273"/>
    </location>
</feature>
<feature type="transmembrane region" description="Helical" evidence="8">
    <location>
        <begin position="6"/>
        <end position="27"/>
    </location>
</feature>
<feature type="transmembrane region" description="Helical" evidence="8">
    <location>
        <begin position="135"/>
        <end position="151"/>
    </location>
</feature>
<dbReference type="Pfam" id="PF07168">
    <property type="entry name" value="Ureide_permease"/>
    <property type="match status" value="2"/>
</dbReference>
<evidence type="ECO:0000256" key="3">
    <source>
        <dbReference type="ARBA" id="ARBA00022692"/>
    </source>
</evidence>
<evidence type="ECO:0000256" key="2">
    <source>
        <dbReference type="ARBA" id="ARBA00022448"/>
    </source>
</evidence>
<keyword evidence="2" id="KW-0813">Transport</keyword>
<evidence type="ECO:0000313" key="10">
    <source>
        <dbReference type="Proteomes" id="UP000636949"/>
    </source>
</evidence>
<keyword evidence="5" id="KW-0067">ATP-binding</keyword>
<feature type="transmembrane region" description="Helical" evidence="8">
    <location>
        <begin position="312"/>
        <end position="331"/>
    </location>
</feature>
<evidence type="ECO:0000313" key="9">
    <source>
        <dbReference type="EMBL" id="GGG00267.1"/>
    </source>
</evidence>
<dbReference type="GO" id="GO:0016020">
    <property type="term" value="C:membrane"/>
    <property type="evidence" value="ECO:0007669"/>
    <property type="project" value="UniProtKB-SubCell"/>
</dbReference>
<comment type="subcellular location">
    <subcellularLocation>
        <location evidence="1">Membrane</location>
        <topology evidence="1">Multi-pass membrane protein</topology>
    </subcellularLocation>
</comment>
<dbReference type="Proteomes" id="UP000636949">
    <property type="component" value="Unassembled WGS sequence"/>
</dbReference>
<dbReference type="InterPro" id="IPR009834">
    <property type="entry name" value="Ureide_permease"/>
</dbReference>
<feature type="transmembrane region" description="Helical" evidence="8">
    <location>
        <begin position="279"/>
        <end position="300"/>
    </location>
</feature>
<reference evidence="9" key="1">
    <citation type="journal article" date="2014" name="Int. J. Syst. Evol. Microbiol.">
        <title>Complete genome sequence of Corynebacterium casei LMG S-19264T (=DSM 44701T), isolated from a smear-ripened cheese.</title>
        <authorList>
            <consortium name="US DOE Joint Genome Institute (JGI-PGF)"/>
            <person name="Walter F."/>
            <person name="Albersmeier A."/>
            <person name="Kalinowski J."/>
            <person name="Ruckert C."/>
        </authorList>
    </citation>
    <scope>NUCLEOTIDE SEQUENCE</scope>
    <source>
        <strain evidence="9">CGMCC 1.15758</strain>
    </source>
</reference>
<accession>A0A8J2Z509</accession>
<feature type="transmembrane region" description="Helical" evidence="8">
    <location>
        <begin position="80"/>
        <end position="102"/>
    </location>
</feature>
<name>A0A8J2Z509_9GAMM</name>
<proteinExistence type="predicted"/>
<dbReference type="EMBL" id="BMJS01000019">
    <property type="protein sequence ID" value="GGG00267.1"/>
    <property type="molecule type" value="Genomic_DNA"/>
</dbReference>
<keyword evidence="7 8" id="KW-0472">Membrane</keyword>
<protein>
    <submittedName>
        <fullName evidence="9">Multidrug DMT transporter permease</fullName>
    </submittedName>
</protein>
<keyword evidence="6 8" id="KW-1133">Transmembrane helix</keyword>
<gene>
    <name evidence="9" type="ORF">GCM10010995_16980</name>
</gene>
<evidence type="ECO:0000256" key="7">
    <source>
        <dbReference type="ARBA" id="ARBA00023136"/>
    </source>
</evidence>
<keyword evidence="3 8" id="KW-0812">Transmembrane</keyword>
<evidence type="ECO:0000256" key="5">
    <source>
        <dbReference type="ARBA" id="ARBA00022840"/>
    </source>
</evidence>
<evidence type="ECO:0000256" key="8">
    <source>
        <dbReference type="SAM" id="Phobius"/>
    </source>
</evidence>
<dbReference type="RefSeq" id="WP_117002974.1">
    <property type="nucleotide sequence ID" value="NZ_BMJS01000019.1"/>
</dbReference>
<dbReference type="GO" id="GO:0022857">
    <property type="term" value="F:transmembrane transporter activity"/>
    <property type="evidence" value="ECO:0007669"/>
    <property type="project" value="InterPro"/>
</dbReference>
<sequence>MFFAQSYGLAILFCIITMLCWGSWANLQKATGKKWAFQYFYWDYAIGVLLISFILAITLGNTGDIGRGFFTDLAQANTGMILLALIGGIVFNLANILLVAAIDIAGMAVAFPVAIGLALVLGVILNYIANPLGNALVLAIGVICVAIAIILDAKAYKTLKAHLTQSAFKKGLIIALISGALMGTFYYFVAASMITNFHTPEAGKLTPYSAAVIFAIGLFLSNFIINTWMMKKPFIGEPIKGSGYFKGSFRAHIFGILGGAIWGLGTGLNFIAAGTAGPAISYGLGQGATMIAALWGVFIWREFKQAPQSANKLLLCMFIFYFIGLLLIIFAKA</sequence>
<reference evidence="9" key="2">
    <citation type="submission" date="2020-09" db="EMBL/GenBank/DDBJ databases">
        <authorList>
            <person name="Sun Q."/>
            <person name="Zhou Y."/>
        </authorList>
    </citation>
    <scope>NUCLEOTIDE SEQUENCE</scope>
    <source>
        <strain evidence="9">CGMCC 1.15758</strain>
    </source>
</reference>
<dbReference type="AlphaFoldDB" id="A0A8J2Z509"/>
<comment type="caution">
    <text evidence="9">The sequence shown here is derived from an EMBL/GenBank/DDBJ whole genome shotgun (WGS) entry which is preliminary data.</text>
</comment>
<feature type="transmembrane region" description="Helical" evidence="8">
    <location>
        <begin position="109"/>
        <end position="129"/>
    </location>
</feature>
<feature type="transmembrane region" description="Helical" evidence="8">
    <location>
        <begin position="39"/>
        <end position="60"/>
    </location>
</feature>
<dbReference type="GO" id="GO:0005524">
    <property type="term" value="F:ATP binding"/>
    <property type="evidence" value="ECO:0007669"/>
    <property type="project" value="UniProtKB-KW"/>
</dbReference>
<dbReference type="PANTHER" id="PTHR31081">
    <property type="entry name" value="UREIDE PERMEASE 1-RELATED-RELATED"/>
    <property type="match status" value="1"/>
</dbReference>
<evidence type="ECO:0000256" key="6">
    <source>
        <dbReference type="ARBA" id="ARBA00022989"/>
    </source>
</evidence>
<dbReference type="OrthoDB" id="110585at2"/>
<dbReference type="InterPro" id="IPR030189">
    <property type="entry name" value="UPS_plant"/>
</dbReference>
<evidence type="ECO:0000256" key="4">
    <source>
        <dbReference type="ARBA" id="ARBA00022741"/>
    </source>
</evidence>
<feature type="transmembrane region" description="Helical" evidence="8">
    <location>
        <begin position="209"/>
        <end position="230"/>
    </location>
</feature>
<feature type="transmembrane region" description="Helical" evidence="8">
    <location>
        <begin position="172"/>
        <end position="189"/>
    </location>
</feature>
<keyword evidence="4" id="KW-0547">Nucleotide-binding</keyword>
<organism evidence="9 10">
    <name type="scientific">Cysteiniphilum litorale</name>
    <dbReference type="NCBI Taxonomy" id="2056700"/>
    <lineage>
        <taxon>Bacteria</taxon>
        <taxon>Pseudomonadati</taxon>
        <taxon>Pseudomonadota</taxon>
        <taxon>Gammaproteobacteria</taxon>
        <taxon>Thiotrichales</taxon>
        <taxon>Fastidiosibacteraceae</taxon>
        <taxon>Cysteiniphilum</taxon>
    </lineage>
</organism>